<dbReference type="InterPro" id="IPR006148">
    <property type="entry name" value="Glc/Gal-6P_isomerase"/>
</dbReference>
<dbReference type="AlphaFoldDB" id="A0A845M028"/>
<evidence type="ECO:0000259" key="8">
    <source>
        <dbReference type="Pfam" id="PF01182"/>
    </source>
</evidence>
<comment type="function">
    <text evidence="2 7">Hydrolysis of 6-phosphogluconolactone to 6-phosphogluconate.</text>
</comment>
<evidence type="ECO:0000256" key="2">
    <source>
        <dbReference type="ARBA" id="ARBA00002681"/>
    </source>
</evidence>
<proteinExistence type="inferred from homology"/>
<comment type="caution">
    <text evidence="9">The sequence shown here is derived from an EMBL/GenBank/DDBJ whole genome shotgun (WGS) entry which is preliminary data.</text>
</comment>
<evidence type="ECO:0000256" key="4">
    <source>
        <dbReference type="ARBA" id="ARBA00010662"/>
    </source>
</evidence>
<dbReference type="Proteomes" id="UP000467322">
    <property type="component" value="Unassembled WGS sequence"/>
</dbReference>
<dbReference type="PANTHER" id="PTHR11054:SF0">
    <property type="entry name" value="6-PHOSPHOGLUCONOLACTONASE"/>
    <property type="match status" value="1"/>
</dbReference>
<dbReference type="InterPro" id="IPR037171">
    <property type="entry name" value="NagB/RpiA_transferase-like"/>
</dbReference>
<dbReference type="EC" id="3.1.1.31" evidence="5 7"/>
<evidence type="ECO:0000256" key="5">
    <source>
        <dbReference type="ARBA" id="ARBA00013198"/>
    </source>
</evidence>
<dbReference type="PANTHER" id="PTHR11054">
    <property type="entry name" value="6-PHOSPHOGLUCONOLACTONASE"/>
    <property type="match status" value="1"/>
</dbReference>
<dbReference type="RefSeq" id="WP_161351060.1">
    <property type="nucleotide sequence ID" value="NZ_WTUX01000011.1"/>
</dbReference>
<reference evidence="9 10" key="1">
    <citation type="submission" date="2019-12" db="EMBL/GenBank/DDBJ databases">
        <title>Maritimibacter sp. nov. sp. isolated from sea sand.</title>
        <authorList>
            <person name="Kim J."/>
            <person name="Jeong S.E."/>
            <person name="Jung H.S."/>
            <person name="Jeon C.O."/>
        </authorList>
    </citation>
    <scope>NUCLEOTIDE SEQUENCE [LARGE SCALE GENOMIC DNA]</scope>
    <source>
        <strain evidence="9 10">DP07</strain>
    </source>
</reference>
<organism evidence="9 10">
    <name type="scientific">Maritimibacter harenae</name>
    <dbReference type="NCBI Taxonomy" id="2606218"/>
    <lineage>
        <taxon>Bacteria</taxon>
        <taxon>Pseudomonadati</taxon>
        <taxon>Pseudomonadota</taxon>
        <taxon>Alphaproteobacteria</taxon>
        <taxon>Rhodobacterales</taxon>
        <taxon>Roseobacteraceae</taxon>
        <taxon>Maritimibacter</taxon>
    </lineage>
</organism>
<gene>
    <name evidence="7 9" type="primary">pgl</name>
    <name evidence="9" type="ORF">GQE99_07925</name>
</gene>
<dbReference type="InterPro" id="IPR039104">
    <property type="entry name" value="6PGL"/>
</dbReference>
<evidence type="ECO:0000256" key="3">
    <source>
        <dbReference type="ARBA" id="ARBA00004961"/>
    </source>
</evidence>
<dbReference type="Gene3D" id="3.40.50.1360">
    <property type="match status" value="1"/>
</dbReference>
<keyword evidence="7 9" id="KW-0378">Hydrolase</keyword>
<evidence type="ECO:0000256" key="1">
    <source>
        <dbReference type="ARBA" id="ARBA00000832"/>
    </source>
</evidence>
<dbReference type="GO" id="GO:0017057">
    <property type="term" value="F:6-phosphogluconolactonase activity"/>
    <property type="evidence" value="ECO:0007669"/>
    <property type="project" value="UniProtKB-UniRule"/>
</dbReference>
<dbReference type="GO" id="GO:0006098">
    <property type="term" value="P:pentose-phosphate shunt"/>
    <property type="evidence" value="ECO:0007669"/>
    <property type="project" value="UniProtKB-UniPathway"/>
</dbReference>
<evidence type="ECO:0000313" key="9">
    <source>
        <dbReference type="EMBL" id="MZR12946.1"/>
    </source>
</evidence>
<comment type="pathway">
    <text evidence="3 7">Carbohydrate degradation; pentose phosphate pathway; D-ribulose 5-phosphate from D-glucose 6-phosphate (oxidative stage): step 2/3.</text>
</comment>
<evidence type="ECO:0000256" key="7">
    <source>
        <dbReference type="RuleBase" id="RU365095"/>
    </source>
</evidence>
<evidence type="ECO:0000313" key="10">
    <source>
        <dbReference type="Proteomes" id="UP000467322"/>
    </source>
</evidence>
<comment type="similarity">
    <text evidence="4 7">Belongs to the glucosamine/galactosamine-6-phosphate isomerase family. 6-phosphogluconolactonase subfamily.</text>
</comment>
<name>A0A845M028_9RHOB</name>
<keyword evidence="10" id="KW-1185">Reference proteome</keyword>
<accession>A0A845M028</accession>
<dbReference type="EMBL" id="WTUX01000011">
    <property type="protein sequence ID" value="MZR12946.1"/>
    <property type="molecule type" value="Genomic_DNA"/>
</dbReference>
<dbReference type="SUPFAM" id="SSF100950">
    <property type="entry name" value="NagB/RpiA/CoA transferase-like"/>
    <property type="match status" value="1"/>
</dbReference>
<evidence type="ECO:0000256" key="6">
    <source>
        <dbReference type="ARBA" id="ARBA00020337"/>
    </source>
</evidence>
<dbReference type="GO" id="GO:0005975">
    <property type="term" value="P:carbohydrate metabolic process"/>
    <property type="evidence" value="ECO:0007669"/>
    <property type="project" value="UniProtKB-UniRule"/>
</dbReference>
<protein>
    <recommendedName>
        <fullName evidence="6 7">6-phosphogluconolactonase</fullName>
        <shortName evidence="7">6PGL</shortName>
        <ecNumber evidence="5 7">3.1.1.31</ecNumber>
    </recommendedName>
</protein>
<dbReference type="Pfam" id="PF01182">
    <property type="entry name" value="Glucosamine_iso"/>
    <property type="match status" value="1"/>
</dbReference>
<dbReference type="NCBIfam" id="TIGR01198">
    <property type="entry name" value="pgl"/>
    <property type="match status" value="1"/>
</dbReference>
<dbReference type="UniPathway" id="UPA00115">
    <property type="reaction ID" value="UER00409"/>
</dbReference>
<feature type="domain" description="Glucosamine/galactosamine-6-phosphate isomerase" evidence="8">
    <location>
        <begin position="10"/>
        <end position="222"/>
    </location>
</feature>
<dbReference type="InterPro" id="IPR005900">
    <property type="entry name" value="6-phosphogluconolactonase_DevB"/>
</dbReference>
<comment type="catalytic activity">
    <reaction evidence="1 7">
        <text>6-phospho-D-glucono-1,5-lactone + H2O = 6-phospho-D-gluconate + H(+)</text>
        <dbReference type="Rhea" id="RHEA:12556"/>
        <dbReference type="ChEBI" id="CHEBI:15377"/>
        <dbReference type="ChEBI" id="CHEBI:15378"/>
        <dbReference type="ChEBI" id="CHEBI:57955"/>
        <dbReference type="ChEBI" id="CHEBI:58759"/>
        <dbReference type="EC" id="3.1.1.31"/>
    </reaction>
</comment>
<sequence>MTYELKEYPDRELMMMDLADLIASELRRALSQDDRASLAVPGGSTPGPIFDTLSAVHLDWDRVDVMLTDERWVPEDSDRSNTRLLKTRLFRDRAEAAHLVPLYGDTKTPEESLDRLSEGVEAALPLSVVLLGMGTDMHTASLFPGADRLDEALSARAPALVAMRADGAPEPRVTLSARVLNDAMSKHLVITGAAKREALERAAKTKDAHAAPVRSVLKDIVVHWAE</sequence>
<dbReference type="CDD" id="cd01400">
    <property type="entry name" value="6PGL"/>
    <property type="match status" value="1"/>
</dbReference>